<proteinExistence type="predicted"/>
<sequence>MSSKMTTLARIDHFFKFFNQRDCSGAIIIVQNIILIYQNSVRAFCGVAENAISSAHLPRSRRHPEIAREHAIGGREGAKRANRSALKHSSFIVLSFNCLISASCITASRGYFAPGSKVRTTMETRTCNCHLRAVPLSRAAKERFEI</sequence>
<evidence type="ECO:0000256" key="1">
    <source>
        <dbReference type="SAM" id="Phobius"/>
    </source>
</evidence>
<organism evidence="2 3">
    <name type="scientific">Cardiocondyla obscurior</name>
    <dbReference type="NCBI Taxonomy" id="286306"/>
    <lineage>
        <taxon>Eukaryota</taxon>
        <taxon>Metazoa</taxon>
        <taxon>Ecdysozoa</taxon>
        <taxon>Arthropoda</taxon>
        <taxon>Hexapoda</taxon>
        <taxon>Insecta</taxon>
        <taxon>Pterygota</taxon>
        <taxon>Neoptera</taxon>
        <taxon>Endopterygota</taxon>
        <taxon>Hymenoptera</taxon>
        <taxon>Apocrita</taxon>
        <taxon>Aculeata</taxon>
        <taxon>Formicoidea</taxon>
        <taxon>Formicidae</taxon>
        <taxon>Myrmicinae</taxon>
        <taxon>Cardiocondyla</taxon>
    </lineage>
</organism>
<gene>
    <name evidence="2" type="ORF">PUN28_005112</name>
</gene>
<evidence type="ECO:0000313" key="2">
    <source>
        <dbReference type="EMBL" id="KAL0126517.1"/>
    </source>
</evidence>
<keyword evidence="1" id="KW-0472">Membrane</keyword>
<accession>A0AAW2GJC6</accession>
<dbReference type="Proteomes" id="UP001430953">
    <property type="component" value="Unassembled WGS sequence"/>
</dbReference>
<dbReference type="EMBL" id="JADYXP020000004">
    <property type="protein sequence ID" value="KAL0126517.1"/>
    <property type="molecule type" value="Genomic_DNA"/>
</dbReference>
<comment type="caution">
    <text evidence="2">The sequence shown here is derived from an EMBL/GenBank/DDBJ whole genome shotgun (WGS) entry which is preliminary data.</text>
</comment>
<reference evidence="2 3" key="1">
    <citation type="submission" date="2023-03" db="EMBL/GenBank/DDBJ databases">
        <title>High recombination rates correlate with genetic variation in Cardiocondyla obscurior ants.</title>
        <authorList>
            <person name="Errbii M."/>
        </authorList>
    </citation>
    <scope>NUCLEOTIDE SEQUENCE [LARGE SCALE GENOMIC DNA]</scope>
    <source>
        <strain evidence="2">Alpha-2009</strain>
        <tissue evidence="2">Whole body</tissue>
    </source>
</reference>
<keyword evidence="3" id="KW-1185">Reference proteome</keyword>
<protein>
    <submittedName>
        <fullName evidence="2">Uncharacterized protein</fullName>
    </submittedName>
</protein>
<evidence type="ECO:0000313" key="3">
    <source>
        <dbReference type="Proteomes" id="UP001430953"/>
    </source>
</evidence>
<keyword evidence="1" id="KW-1133">Transmembrane helix</keyword>
<dbReference type="AlphaFoldDB" id="A0AAW2GJC6"/>
<keyword evidence="1" id="KW-0812">Transmembrane</keyword>
<feature type="transmembrane region" description="Helical" evidence="1">
    <location>
        <begin position="89"/>
        <end position="112"/>
    </location>
</feature>
<name>A0AAW2GJC6_9HYME</name>